<evidence type="ECO:0000313" key="2">
    <source>
        <dbReference type="Proteomes" id="UP001557465"/>
    </source>
</evidence>
<protein>
    <recommendedName>
        <fullName evidence="3">Transcriptional regulator</fullName>
    </recommendedName>
</protein>
<comment type="caution">
    <text evidence="1">The sequence shown here is derived from an EMBL/GenBank/DDBJ whole genome shotgun (WGS) entry which is preliminary data.</text>
</comment>
<name>A0ABV3TIK9_9RHOB</name>
<evidence type="ECO:0008006" key="3">
    <source>
        <dbReference type="Google" id="ProtNLM"/>
    </source>
</evidence>
<keyword evidence="2" id="KW-1185">Reference proteome</keyword>
<accession>A0ABV3TIK9</accession>
<organism evidence="1 2">
    <name type="scientific">Thioclava arctica</name>
    <dbReference type="NCBI Taxonomy" id="3238301"/>
    <lineage>
        <taxon>Bacteria</taxon>
        <taxon>Pseudomonadati</taxon>
        <taxon>Pseudomonadota</taxon>
        <taxon>Alphaproteobacteria</taxon>
        <taxon>Rhodobacterales</taxon>
        <taxon>Paracoccaceae</taxon>
        <taxon>Thioclava</taxon>
    </lineage>
</organism>
<gene>
    <name evidence="1" type="ORF">AB4874_06925</name>
</gene>
<evidence type="ECO:0000313" key="1">
    <source>
        <dbReference type="EMBL" id="MEX1661383.1"/>
    </source>
</evidence>
<sequence length="208" mass="22553">MESIRPTTTTDTEEGDLRLSELGLERHRLIAAGHHALAGRANASPLHPANTAGFFSYADGVKGLRAENMGANWQFFRSEGVEGICNEELNLRVLFANVHVACGPTDPQARSKKGAGSERVACGDMFEAAGVELPVSVVKFSGDYKTYYLMVDQNGAMELSLPIVKAGGNFLRCVERIFLIDGNDLDEIDFGLDEPAGESDLDFVVTRK</sequence>
<reference evidence="1 2" key="1">
    <citation type="journal article" date="2011" name="Int. J. Syst. Evol. Microbiol.">
        <title>Zhongshania antarctica gen. nov., sp. nov. and Zhongshania guokunii sp. nov., gammaproteobacteria respectively isolated from coastal attached (fast) ice and surface seawater of the Antarctic.</title>
        <authorList>
            <person name="Li H.J."/>
            <person name="Zhang X.Y."/>
            <person name="Chen C.X."/>
            <person name="Zhang Y.J."/>
            <person name="Gao Z.M."/>
            <person name="Yu Y."/>
            <person name="Chen X.L."/>
            <person name="Chen B."/>
            <person name="Zhang Y.Z."/>
        </authorList>
    </citation>
    <scope>NUCLEOTIDE SEQUENCE [LARGE SCALE GENOMIC DNA]</scope>
    <source>
        <strain evidence="1 2">15-R06ZXC-3</strain>
    </source>
</reference>
<proteinExistence type="predicted"/>
<dbReference type="RefSeq" id="WP_368391427.1">
    <property type="nucleotide sequence ID" value="NZ_JBFRYC010000003.1"/>
</dbReference>
<dbReference type="EMBL" id="JBFRYC010000003">
    <property type="protein sequence ID" value="MEX1661383.1"/>
    <property type="molecule type" value="Genomic_DNA"/>
</dbReference>
<dbReference type="Proteomes" id="UP001557465">
    <property type="component" value="Unassembled WGS sequence"/>
</dbReference>